<feature type="transmembrane region" description="Helical" evidence="1">
    <location>
        <begin position="136"/>
        <end position="155"/>
    </location>
</feature>
<evidence type="ECO:0000313" key="4">
    <source>
        <dbReference type="Proteomes" id="UP001158576"/>
    </source>
</evidence>
<feature type="transmembrane region" description="Helical" evidence="1">
    <location>
        <begin position="75"/>
        <end position="96"/>
    </location>
</feature>
<dbReference type="InterPro" id="IPR012429">
    <property type="entry name" value="HGSNAT_cat"/>
</dbReference>
<dbReference type="PANTHER" id="PTHR31061">
    <property type="entry name" value="LD22376P"/>
    <property type="match status" value="1"/>
</dbReference>
<accession>A0ABN7T6G7</accession>
<evidence type="ECO:0000256" key="1">
    <source>
        <dbReference type="SAM" id="Phobius"/>
    </source>
</evidence>
<name>A0ABN7T6G7_OIKDI</name>
<keyword evidence="1" id="KW-0812">Transmembrane</keyword>
<dbReference type="PANTHER" id="PTHR31061:SF24">
    <property type="entry name" value="LD22376P"/>
    <property type="match status" value="1"/>
</dbReference>
<evidence type="ECO:0000313" key="3">
    <source>
        <dbReference type="EMBL" id="CAG5113423.1"/>
    </source>
</evidence>
<feature type="transmembrane region" description="Helical" evidence="1">
    <location>
        <begin position="383"/>
        <end position="400"/>
    </location>
</feature>
<proteinExistence type="predicted"/>
<dbReference type="Pfam" id="PF07786">
    <property type="entry name" value="HGSNAT_cat"/>
    <property type="match status" value="1"/>
</dbReference>
<dbReference type="EMBL" id="OU015567">
    <property type="protein sequence ID" value="CAG5113423.1"/>
    <property type="molecule type" value="Genomic_DNA"/>
</dbReference>
<keyword evidence="1" id="KW-1133">Transmembrane helix</keyword>
<sequence length="410" mass="46537">MGNKLVPFSATENQTAWIDTRWPQRFIFTFDNANAPPHNMSNGDFRRFYEHGEYALKIHSDHKNLTIVAIKEDSLAYTAPAWGTFTALILAQIIYIIDAMRGIAIGIMIFVNYGGGGYWFFDHAVWFGLTVADLAMPWFMFMMGVSLTFSFNSMVKKGWSKMKMIKKIALRCGKLMAGVEEKFVSHFTDCAENIWIRTRIRTDPRSPHEATENSSPKLIFTGTQHLTPSFGMMSTGDLQAYDPEGILGSINSILIVYLGLQAGRIFNFYETFQQRAIRLTVWGIVLTAVGGALTGFHQFQEGSNIPIAKNLWTLSFVLVMAGWGFLLLLALYFLIDHRKLWDGAPFYFVGMNSILVYLLHEILEGQIPFCGDECGGFQSHAQKIAMQVGAVATWFLYLYWMKEKKFFLVI</sequence>
<keyword evidence="1" id="KW-0472">Membrane</keyword>
<feature type="transmembrane region" description="Helical" evidence="1">
    <location>
        <begin position="103"/>
        <end position="121"/>
    </location>
</feature>
<protein>
    <submittedName>
        <fullName evidence="3">Oidioi.mRNA.OKI2018_I69.chr2.g7534.t1.cds</fullName>
    </submittedName>
</protein>
<gene>
    <name evidence="3" type="ORF">OKIOD_LOCUS16299</name>
</gene>
<keyword evidence="4" id="KW-1185">Reference proteome</keyword>
<evidence type="ECO:0000259" key="2">
    <source>
        <dbReference type="Pfam" id="PF07786"/>
    </source>
</evidence>
<reference evidence="3 4" key="1">
    <citation type="submission" date="2021-04" db="EMBL/GenBank/DDBJ databases">
        <authorList>
            <person name="Bliznina A."/>
        </authorList>
    </citation>
    <scope>NUCLEOTIDE SEQUENCE [LARGE SCALE GENOMIC DNA]</scope>
</reference>
<dbReference type="Proteomes" id="UP001158576">
    <property type="component" value="Chromosome 2"/>
</dbReference>
<feature type="domain" description="Heparan-alpha-glucosaminide N-acetyltransferase catalytic" evidence="2">
    <location>
        <begin position="96"/>
        <end position="175"/>
    </location>
</feature>
<feature type="transmembrane region" description="Helical" evidence="1">
    <location>
        <begin position="279"/>
        <end position="299"/>
    </location>
</feature>
<organism evidence="3 4">
    <name type="scientific">Oikopleura dioica</name>
    <name type="common">Tunicate</name>
    <dbReference type="NCBI Taxonomy" id="34765"/>
    <lineage>
        <taxon>Eukaryota</taxon>
        <taxon>Metazoa</taxon>
        <taxon>Chordata</taxon>
        <taxon>Tunicata</taxon>
        <taxon>Appendicularia</taxon>
        <taxon>Copelata</taxon>
        <taxon>Oikopleuridae</taxon>
        <taxon>Oikopleura</taxon>
    </lineage>
</organism>
<feature type="transmembrane region" description="Helical" evidence="1">
    <location>
        <begin position="346"/>
        <end position="363"/>
    </location>
</feature>
<feature type="transmembrane region" description="Helical" evidence="1">
    <location>
        <begin position="311"/>
        <end position="334"/>
    </location>
</feature>